<proteinExistence type="predicted"/>
<feature type="chain" id="PRO_5043475142" description="Translocon-associated protein subunit beta" evidence="2">
    <location>
        <begin position="24"/>
        <end position="227"/>
    </location>
</feature>
<dbReference type="Pfam" id="PF05753">
    <property type="entry name" value="TRAP_beta"/>
    <property type="match status" value="1"/>
</dbReference>
<keyword evidence="1" id="KW-0472">Membrane</keyword>
<dbReference type="PANTHER" id="PTHR12861:SF3">
    <property type="entry name" value="TRANSLOCON-ASSOCIATED PROTEIN SUBUNIT BETA"/>
    <property type="match status" value="1"/>
</dbReference>
<keyword evidence="1" id="KW-1133">Transmembrane helix</keyword>
<keyword evidence="2" id="KW-0732">Signal</keyword>
<dbReference type="PANTHER" id="PTHR12861">
    <property type="entry name" value="TRANSLOCON-ASSOCIATED PROTEIN, BETA SUBUNIT PRECURSOR TRAP-BETA SIGNAL SEQUENCE RECEPTOR BETA SUBUNIT"/>
    <property type="match status" value="1"/>
</dbReference>
<accession>A0AAW1Q030</accession>
<name>A0AAW1Q030_9CHLO</name>
<evidence type="ECO:0000256" key="1">
    <source>
        <dbReference type="SAM" id="Phobius"/>
    </source>
</evidence>
<feature type="transmembrane region" description="Helical" evidence="1">
    <location>
        <begin position="184"/>
        <end position="204"/>
    </location>
</feature>
<dbReference type="GO" id="GO:0005783">
    <property type="term" value="C:endoplasmic reticulum"/>
    <property type="evidence" value="ECO:0007669"/>
    <property type="project" value="TreeGrafter"/>
</dbReference>
<evidence type="ECO:0008006" key="5">
    <source>
        <dbReference type="Google" id="ProtNLM"/>
    </source>
</evidence>
<evidence type="ECO:0000256" key="2">
    <source>
        <dbReference type="SAM" id="SignalP"/>
    </source>
</evidence>
<reference evidence="3 4" key="1">
    <citation type="journal article" date="2024" name="Nat. Commun.">
        <title>Phylogenomics reveals the evolutionary origins of lichenization in chlorophyte algae.</title>
        <authorList>
            <person name="Puginier C."/>
            <person name="Libourel C."/>
            <person name="Otte J."/>
            <person name="Skaloud P."/>
            <person name="Haon M."/>
            <person name="Grisel S."/>
            <person name="Petersen M."/>
            <person name="Berrin J.G."/>
            <person name="Delaux P.M."/>
            <person name="Dal Grande F."/>
            <person name="Keller J."/>
        </authorList>
    </citation>
    <scope>NUCLEOTIDE SEQUENCE [LARGE SCALE GENOMIC DNA]</scope>
    <source>
        <strain evidence="3 4">SAG 2043</strain>
    </source>
</reference>
<evidence type="ECO:0000313" key="4">
    <source>
        <dbReference type="Proteomes" id="UP001489004"/>
    </source>
</evidence>
<organism evidence="3 4">
    <name type="scientific">[Myrmecia] bisecta</name>
    <dbReference type="NCBI Taxonomy" id="41462"/>
    <lineage>
        <taxon>Eukaryota</taxon>
        <taxon>Viridiplantae</taxon>
        <taxon>Chlorophyta</taxon>
        <taxon>core chlorophytes</taxon>
        <taxon>Trebouxiophyceae</taxon>
        <taxon>Trebouxiales</taxon>
        <taxon>Trebouxiaceae</taxon>
        <taxon>Myrmecia</taxon>
    </lineage>
</organism>
<protein>
    <recommendedName>
        <fullName evidence="5">Translocon-associated protein subunit beta</fullName>
    </recommendedName>
</protein>
<dbReference type="AlphaFoldDB" id="A0AAW1Q030"/>
<keyword evidence="1" id="KW-0812">Transmembrane</keyword>
<comment type="caution">
    <text evidence="3">The sequence shown here is derived from an EMBL/GenBank/DDBJ whole genome shotgun (WGS) entry which is preliminary data.</text>
</comment>
<evidence type="ECO:0000313" key="3">
    <source>
        <dbReference type="EMBL" id="KAK9814382.1"/>
    </source>
</evidence>
<feature type="signal peptide" evidence="2">
    <location>
        <begin position="1"/>
        <end position="23"/>
    </location>
</feature>
<sequence>MAYKYSLLLAVLLLLASASKTFADEEVDVEVEDDEYADEERAFLLVRKFIDAKDVVQNSNVSVVIELYNAGKSAATDVKVVDAAWPAGQFDVAGGSTSESYSKVASGSTVRFQYSVIPRKAPLFLEAPPATVTYRAESEGQEKQTAVSSTPSVIVLTPLQQYQRNALRVGEYLTAGYMRTGQQWLRLALGTGGVTSLLFANWLYSTVTEARKRHKHEKALKDLMKDQ</sequence>
<dbReference type="EMBL" id="JALJOR010000007">
    <property type="protein sequence ID" value="KAK9814382.1"/>
    <property type="molecule type" value="Genomic_DNA"/>
</dbReference>
<dbReference type="Proteomes" id="UP001489004">
    <property type="component" value="Unassembled WGS sequence"/>
</dbReference>
<keyword evidence="4" id="KW-1185">Reference proteome</keyword>
<gene>
    <name evidence="3" type="ORF">WJX72_004905</name>
</gene>